<feature type="repeat" description="TPR" evidence="1">
    <location>
        <begin position="196"/>
        <end position="229"/>
    </location>
</feature>
<dbReference type="InterPro" id="IPR019734">
    <property type="entry name" value="TPR_rpt"/>
</dbReference>
<dbReference type="AlphaFoldDB" id="A0A1Y1S3F1"/>
<feature type="repeat" description="TPR" evidence="1">
    <location>
        <begin position="162"/>
        <end position="195"/>
    </location>
</feature>
<dbReference type="PROSITE" id="PS50005">
    <property type="entry name" value="TPR"/>
    <property type="match status" value="2"/>
</dbReference>
<dbReference type="InterPro" id="IPR013693">
    <property type="entry name" value="SpoIID/LytB_N"/>
</dbReference>
<dbReference type="Gene3D" id="1.25.40.10">
    <property type="entry name" value="Tetratricopeptide repeat domain"/>
    <property type="match status" value="1"/>
</dbReference>
<feature type="domain" description="Sporulation stage II protein D amidase enhancer LytB N-terminal" evidence="2">
    <location>
        <begin position="384"/>
        <end position="473"/>
    </location>
</feature>
<dbReference type="Pfam" id="PF08486">
    <property type="entry name" value="SpoIID"/>
    <property type="match status" value="1"/>
</dbReference>
<evidence type="ECO:0000256" key="1">
    <source>
        <dbReference type="PROSITE-ProRule" id="PRU00339"/>
    </source>
</evidence>
<comment type="caution">
    <text evidence="3">The sequence shown here is derived from an EMBL/GenBank/DDBJ whole genome shotgun (WGS) entry which is preliminary data.</text>
</comment>
<protein>
    <recommendedName>
        <fullName evidence="2">Sporulation stage II protein D amidase enhancer LytB N-terminal domain-containing protein</fullName>
    </recommendedName>
</protein>
<reference evidence="3 4" key="1">
    <citation type="submission" date="2017-03" db="EMBL/GenBank/DDBJ databases">
        <title>Draft Genome sequence of Marispirochaeta sp. strain JC444.</title>
        <authorList>
            <person name="Shivani Y."/>
            <person name="Subhash Y."/>
            <person name="Sasikala C."/>
            <person name="Ramana C."/>
        </authorList>
    </citation>
    <scope>NUCLEOTIDE SEQUENCE [LARGE SCALE GENOMIC DNA]</scope>
    <source>
        <strain evidence="3 4">JC444</strain>
    </source>
</reference>
<keyword evidence="1" id="KW-0802">TPR repeat</keyword>
<dbReference type="SMART" id="SM00028">
    <property type="entry name" value="TPR"/>
    <property type="match status" value="3"/>
</dbReference>
<accession>A0A1Y1S3F1</accession>
<dbReference type="STRING" id="1963862.B4O97_01415"/>
<dbReference type="NCBIfam" id="TIGR02669">
    <property type="entry name" value="SpoIID_LytB"/>
    <property type="match status" value="1"/>
</dbReference>
<dbReference type="GO" id="GO:0030288">
    <property type="term" value="C:outer membrane-bounded periplasmic space"/>
    <property type="evidence" value="ECO:0007669"/>
    <property type="project" value="TreeGrafter"/>
</dbReference>
<dbReference type="EMBL" id="MWQY01000001">
    <property type="protein sequence ID" value="ORC38443.1"/>
    <property type="molecule type" value="Genomic_DNA"/>
</dbReference>
<keyword evidence="4" id="KW-1185">Reference proteome</keyword>
<dbReference type="InterPro" id="IPR011990">
    <property type="entry name" value="TPR-like_helical_dom_sf"/>
</dbReference>
<dbReference type="Proteomes" id="UP000192343">
    <property type="component" value="Unassembled WGS sequence"/>
</dbReference>
<dbReference type="InterPro" id="IPR013486">
    <property type="entry name" value="SpoIID/LytB"/>
</dbReference>
<dbReference type="SUPFAM" id="SSF48452">
    <property type="entry name" value="TPR-like"/>
    <property type="match status" value="1"/>
</dbReference>
<gene>
    <name evidence="3" type="ORF">B4O97_01415</name>
</gene>
<proteinExistence type="predicted"/>
<evidence type="ECO:0000259" key="2">
    <source>
        <dbReference type="Pfam" id="PF08486"/>
    </source>
</evidence>
<dbReference type="PANTHER" id="PTHR30032:SF4">
    <property type="entry name" value="AMIDASE ENHANCER"/>
    <property type="match status" value="1"/>
</dbReference>
<dbReference type="PANTHER" id="PTHR30032">
    <property type="entry name" value="N-ACETYLMURAMOYL-L-ALANINE AMIDASE-RELATED"/>
    <property type="match status" value="1"/>
</dbReference>
<dbReference type="Pfam" id="PF14559">
    <property type="entry name" value="TPR_19"/>
    <property type="match status" value="1"/>
</dbReference>
<name>A0A1Y1S3F1_9SPIO</name>
<evidence type="ECO:0000313" key="3">
    <source>
        <dbReference type="EMBL" id="ORC38443.1"/>
    </source>
</evidence>
<dbReference type="InterPro" id="IPR051922">
    <property type="entry name" value="Bact_Sporulation_Assoc"/>
</dbReference>
<dbReference type="GO" id="GO:0030435">
    <property type="term" value="P:sporulation resulting in formation of a cellular spore"/>
    <property type="evidence" value="ECO:0007669"/>
    <property type="project" value="InterPro"/>
</dbReference>
<sequence>MKSAEHMAGILLVLFLGTGLAGNPAKEIMTEAAPSFEDAVSLYYDGDFEESLEAFQSRVDHDAADTRSRLQLSRLLREAGYLREAREHLVILNADPENGRYSLELLKTEVLAGLLPGPVFAGPDGSSAEELFWYGLAVYRKGETAKAGELLNESLRRESYNPGAHYFLGILALGQGNYDSAADHLRLALKQEPNLTRALLPMARTEIARGNLDAAYSYLQRALAVYPGNREAARELRNITERYPDLKEKRDREAGERRVAVKAPKKEQFPEDRETIPAIRIGLAEDTDILHLKTGEAFSLWSADILYQGEQGEILTISHAPDRIIVSRSGGDSIMETAAPVVLNYDSPGATTALFDMEYGSGYYFAGSEDRFYRGQMEFLPKPGGITVINQVNLEEYLYSVVPSEIPAYWPEEALKAQAIAARSYTLANMGRFSSRGFDLMGSVRSASYRGAGNEAERTSAAVDASRGKVLIYDNRPLDAVYSANSGGHTESGESVWRYPSPLQAVNDPAIPERISFLPPEELARWLTDRPPGFSSAPGLHSPSAYRWRSWISAEEIAARLRARGTEVGEIISLTSRGRGISGRVEKILVRGTGGSTEIQGDAIRSVLGSLRSNLFVSEPVLGYGDLPESFVFTGGGWGHGVGMDQSGAAGMAAEGWTWEEILAHYYPGTTIKNIYTVKGEQNQTMGPR</sequence>
<organism evidence="3 4">
    <name type="scientific">Marispirochaeta aestuarii</name>
    <dbReference type="NCBI Taxonomy" id="1963862"/>
    <lineage>
        <taxon>Bacteria</taxon>
        <taxon>Pseudomonadati</taxon>
        <taxon>Spirochaetota</taxon>
        <taxon>Spirochaetia</taxon>
        <taxon>Spirochaetales</taxon>
        <taxon>Spirochaetaceae</taxon>
        <taxon>Marispirochaeta</taxon>
    </lineage>
</organism>
<evidence type="ECO:0000313" key="4">
    <source>
        <dbReference type="Proteomes" id="UP000192343"/>
    </source>
</evidence>